<dbReference type="Proteomes" id="UP000887579">
    <property type="component" value="Unplaced"/>
</dbReference>
<organism evidence="1 2">
    <name type="scientific">Panagrolaimus sp. ES5</name>
    <dbReference type="NCBI Taxonomy" id="591445"/>
    <lineage>
        <taxon>Eukaryota</taxon>
        <taxon>Metazoa</taxon>
        <taxon>Ecdysozoa</taxon>
        <taxon>Nematoda</taxon>
        <taxon>Chromadorea</taxon>
        <taxon>Rhabditida</taxon>
        <taxon>Tylenchina</taxon>
        <taxon>Panagrolaimomorpha</taxon>
        <taxon>Panagrolaimoidea</taxon>
        <taxon>Panagrolaimidae</taxon>
        <taxon>Panagrolaimus</taxon>
    </lineage>
</organism>
<name>A0AC34GR86_9BILA</name>
<reference evidence="2" key="1">
    <citation type="submission" date="2022-11" db="UniProtKB">
        <authorList>
            <consortium name="WormBaseParasite"/>
        </authorList>
    </citation>
    <scope>IDENTIFICATION</scope>
</reference>
<sequence length="416" mass="46304">MEKGRITMSSRPHQNETGGGGNTSTEKTNDNRKSFEAASKRKTNSRSIIVSRGSKSKVEDPEAAARMKRQTMKRTQDLMRMEANDQMSCVNADAKRRTRTKRTTAAGLVPEVDEAEVAAAAGGGGQHDDDEKHAMEANDQVPEIDEVAAAAAGGSGRHDDDEKHALANHLRSIAPFNKRWKVTQTINEGTYGVVFAVQDVETGVHGVIKVAKSVGNDAGNQTAEWEGFILEKMYKQSPKGSVVRLLDKGMLADQNGEGMEFMVLEKAEIPVMDYVKGAKGIERKWRVSNVMLQMLKGIHDMHVQGLLHRDLKPDNMGILAKNQPIVVLFDLGMVRMYTGYFGEHRQPRTTCAFRGTPEWVSGYSQKGRDQNRFDDLIGWLYVAVELFDDTENPMQPLPWTFRQNPKVCFVSVFANM</sequence>
<dbReference type="WBParaSite" id="ES5_v2.g707.t1">
    <property type="protein sequence ID" value="ES5_v2.g707.t1"/>
    <property type="gene ID" value="ES5_v2.g707"/>
</dbReference>
<proteinExistence type="predicted"/>
<accession>A0AC34GR86</accession>
<protein>
    <submittedName>
        <fullName evidence="2">Protein kinase domain-containing protein</fullName>
    </submittedName>
</protein>
<evidence type="ECO:0000313" key="1">
    <source>
        <dbReference type="Proteomes" id="UP000887579"/>
    </source>
</evidence>
<evidence type="ECO:0000313" key="2">
    <source>
        <dbReference type="WBParaSite" id="ES5_v2.g707.t1"/>
    </source>
</evidence>